<dbReference type="SMART" id="SM00298">
    <property type="entry name" value="CHROMO"/>
    <property type="match status" value="1"/>
</dbReference>
<comment type="subcellular location">
    <subcellularLocation>
        <location evidence="1">Nucleus</location>
    </subcellularLocation>
</comment>
<gene>
    <name evidence="5" type="ORF">GGX14DRAFT_571823</name>
</gene>
<evidence type="ECO:0000256" key="1">
    <source>
        <dbReference type="ARBA" id="ARBA00004123"/>
    </source>
</evidence>
<comment type="caution">
    <text evidence="5">The sequence shown here is derived from an EMBL/GenBank/DDBJ whole genome shotgun (WGS) entry which is preliminary data.</text>
</comment>
<sequence>MPSAPFTSTKNKRKTPDLSETEEDDEEQEEDSQMDYEVEDILDTRLAESGEQQWLVKWKGYDTSHNDWLNKDALAILPLAQSLAQSIAPNPLVARLYVIRAHKLLLNMVKKYANAEQTQAPANSAITAVKAVAMAVALQDSPAVKPSSG</sequence>
<feature type="domain" description="Chromo" evidence="4">
    <location>
        <begin position="36"/>
        <end position="68"/>
    </location>
</feature>
<name>A0AAD6V239_9AGAR</name>
<feature type="compositionally biased region" description="Acidic residues" evidence="3">
    <location>
        <begin position="19"/>
        <end position="36"/>
    </location>
</feature>
<evidence type="ECO:0000256" key="2">
    <source>
        <dbReference type="ARBA" id="ARBA00023242"/>
    </source>
</evidence>
<evidence type="ECO:0000313" key="5">
    <source>
        <dbReference type="EMBL" id="KAJ7200815.1"/>
    </source>
</evidence>
<dbReference type="GO" id="GO:0005634">
    <property type="term" value="C:nucleus"/>
    <property type="evidence" value="ECO:0007669"/>
    <property type="project" value="UniProtKB-SubCell"/>
</dbReference>
<dbReference type="CDD" id="cd00024">
    <property type="entry name" value="CD_CSD"/>
    <property type="match status" value="1"/>
</dbReference>
<dbReference type="InterPro" id="IPR000953">
    <property type="entry name" value="Chromo/chromo_shadow_dom"/>
</dbReference>
<feature type="region of interest" description="Disordered" evidence="3">
    <location>
        <begin position="1"/>
        <end position="36"/>
    </location>
</feature>
<dbReference type="PANTHER" id="PTHR22812">
    <property type="entry name" value="CHROMOBOX PROTEIN"/>
    <property type="match status" value="1"/>
</dbReference>
<evidence type="ECO:0000256" key="3">
    <source>
        <dbReference type="SAM" id="MobiDB-lite"/>
    </source>
</evidence>
<dbReference type="InterPro" id="IPR051219">
    <property type="entry name" value="Heterochromatin_chromo-domain"/>
</dbReference>
<keyword evidence="2" id="KW-0539">Nucleus</keyword>
<dbReference type="Gene3D" id="2.40.50.40">
    <property type="match status" value="1"/>
</dbReference>
<organism evidence="5 6">
    <name type="scientific">Mycena pura</name>
    <dbReference type="NCBI Taxonomy" id="153505"/>
    <lineage>
        <taxon>Eukaryota</taxon>
        <taxon>Fungi</taxon>
        <taxon>Dikarya</taxon>
        <taxon>Basidiomycota</taxon>
        <taxon>Agaricomycotina</taxon>
        <taxon>Agaricomycetes</taxon>
        <taxon>Agaricomycetidae</taxon>
        <taxon>Agaricales</taxon>
        <taxon>Marasmiineae</taxon>
        <taxon>Mycenaceae</taxon>
        <taxon>Mycena</taxon>
    </lineage>
</organism>
<evidence type="ECO:0000313" key="6">
    <source>
        <dbReference type="Proteomes" id="UP001219525"/>
    </source>
</evidence>
<dbReference type="Proteomes" id="UP001219525">
    <property type="component" value="Unassembled WGS sequence"/>
</dbReference>
<reference evidence="5" key="1">
    <citation type="submission" date="2023-03" db="EMBL/GenBank/DDBJ databases">
        <title>Massive genome expansion in bonnet fungi (Mycena s.s.) driven by repeated elements and novel gene families across ecological guilds.</title>
        <authorList>
            <consortium name="Lawrence Berkeley National Laboratory"/>
            <person name="Harder C.B."/>
            <person name="Miyauchi S."/>
            <person name="Viragh M."/>
            <person name="Kuo A."/>
            <person name="Thoen E."/>
            <person name="Andreopoulos B."/>
            <person name="Lu D."/>
            <person name="Skrede I."/>
            <person name="Drula E."/>
            <person name="Henrissat B."/>
            <person name="Morin E."/>
            <person name="Kohler A."/>
            <person name="Barry K."/>
            <person name="LaButti K."/>
            <person name="Morin E."/>
            <person name="Salamov A."/>
            <person name="Lipzen A."/>
            <person name="Mereny Z."/>
            <person name="Hegedus B."/>
            <person name="Baldrian P."/>
            <person name="Stursova M."/>
            <person name="Weitz H."/>
            <person name="Taylor A."/>
            <person name="Grigoriev I.V."/>
            <person name="Nagy L.G."/>
            <person name="Martin F."/>
            <person name="Kauserud H."/>
        </authorList>
    </citation>
    <scope>NUCLEOTIDE SEQUENCE</scope>
    <source>
        <strain evidence="5">9144</strain>
    </source>
</reference>
<protein>
    <recommendedName>
        <fullName evidence="4">Chromo domain-containing protein</fullName>
    </recommendedName>
</protein>
<dbReference type="InterPro" id="IPR016197">
    <property type="entry name" value="Chromo-like_dom_sf"/>
</dbReference>
<dbReference type="GO" id="GO:0006338">
    <property type="term" value="P:chromatin remodeling"/>
    <property type="evidence" value="ECO:0007669"/>
    <property type="project" value="UniProtKB-ARBA"/>
</dbReference>
<dbReference type="PROSITE" id="PS50013">
    <property type="entry name" value="CHROMO_2"/>
    <property type="match status" value="1"/>
</dbReference>
<dbReference type="AlphaFoldDB" id="A0AAD6V239"/>
<dbReference type="EMBL" id="JARJCW010000061">
    <property type="protein sequence ID" value="KAJ7200815.1"/>
    <property type="molecule type" value="Genomic_DNA"/>
</dbReference>
<dbReference type="InterPro" id="IPR023780">
    <property type="entry name" value="Chromo_domain"/>
</dbReference>
<dbReference type="Pfam" id="PF00385">
    <property type="entry name" value="Chromo"/>
    <property type="match status" value="1"/>
</dbReference>
<proteinExistence type="predicted"/>
<accession>A0AAD6V239</accession>
<evidence type="ECO:0000259" key="4">
    <source>
        <dbReference type="PROSITE" id="PS50013"/>
    </source>
</evidence>
<keyword evidence="6" id="KW-1185">Reference proteome</keyword>
<dbReference type="SUPFAM" id="SSF54160">
    <property type="entry name" value="Chromo domain-like"/>
    <property type="match status" value="1"/>
</dbReference>